<dbReference type="OrthoDB" id="72213at2"/>
<evidence type="ECO:0000313" key="3">
    <source>
        <dbReference type="Proteomes" id="UP000324269"/>
    </source>
</evidence>
<dbReference type="Proteomes" id="UP000324269">
    <property type="component" value="Unassembled WGS sequence"/>
</dbReference>
<gene>
    <name evidence="2" type="ORF">FZC85_01640</name>
</gene>
<dbReference type="AlphaFoldDB" id="A0A5D4UMN2"/>
<protein>
    <submittedName>
        <fullName evidence="2">DUF3885 domain-containing protein</fullName>
    </submittedName>
</protein>
<accession>A0A5D4UMN2</accession>
<evidence type="ECO:0000259" key="1">
    <source>
        <dbReference type="Pfam" id="PF13021"/>
    </source>
</evidence>
<sequence length="218" mass="26407">MQNKLYPFMQNHFDGLVLRPSLFYSSKDGLRFEISIPGVNHLNKRNLKQIKDRTTRLFDQVFKDSDDILLITDVHTMKDDRFLENRPTKVYQKYVRRKDIRYKLFYELFHIEEEDENMVTHRFILPCQKHDIRYQPLLMAISYEDFPHPTQLLKGSQHAGIDIYFVNVTRKMIFHLYDDRGCDIIASDKENLRSLYRECNNWILDYDRVQIDDMMNNQ</sequence>
<dbReference type="InterPro" id="IPR024976">
    <property type="entry name" value="DUF3885"/>
</dbReference>
<organism evidence="2 3">
    <name type="scientific">Rossellomorea aquimaris</name>
    <dbReference type="NCBI Taxonomy" id="189382"/>
    <lineage>
        <taxon>Bacteria</taxon>
        <taxon>Bacillati</taxon>
        <taxon>Bacillota</taxon>
        <taxon>Bacilli</taxon>
        <taxon>Bacillales</taxon>
        <taxon>Bacillaceae</taxon>
        <taxon>Rossellomorea</taxon>
    </lineage>
</organism>
<proteinExistence type="predicted"/>
<dbReference type="Pfam" id="PF13021">
    <property type="entry name" value="DUF3885"/>
    <property type="match status" value="1"/>
</dbReference>
<dbReference type="RefSeq" id="WP_148967465.1">
    <property type="nucleotide sequence ID" value="NZ_JBNIKW010000001.1"/>
</dbReference>
<evidence type="ECO:0000313" key="2">
    <source>
        <dbReference type="EMBL" id="TYS88169.1"/>
    </source>
</evidence>
<comment type="caution">
    <text evidence="2">The sequence shown here is derived from an EMBL/GenBank/DDBJ whole genome shotgun (WGS) entry which is preliminary data.</text>
</comment>
<feature type="domain" description="DUF3885" evidence="1">
    <location>
        <begin position="7"/>
        <end position="207"/>
    </location>
</feature>
<reference evidence="2 3" key="1">
    <citation type="submission" date="2019-08" db="EMBL/GenBank/DDBJ databases">
        <title>Bacillus genomes from the desert of Cuatro Cienegas, Coahuila.</title>
        <authorList>
            <person name="Olmedo-Alvarez G."/>
        </authorList>
    </citation>
    <scope>NUCLEOTIDE SEQUENCE [LARGE SCALE GENOMIC DNA]</scope>
    <source>
        <strain evidence="2 3">CH87b_3T</strain>
    </source>
</reference>
<name>A0A5D4UMN2_9BACI</name>
<dbReference type="EMBL" id="VTEZ01000001">
    <property type="protein sequence ID" value="TYS88169.1"/>
    <property type="molecule type" value="Genomic_DNA"/>
</dbReference>